<organism evidence="2 3">
    <name type="scientific">Ascoidea rubescens DSM 1968</name>
    <dbReference type="NCBI Taxonomy" id="1344418"/>
    <lineage>
        <taxon>Eukaryota</taxon>
        <taxon>Fungi</taxon>
        <taxon>Dikarya</taxon>
        <taxon>Ascomycota</taxon>
        <taxon>Saccharomycotina</taxon>
        <taxon>Saccharomycetes</taxon>
        <taxon>Ascoideaceae</taxon>
        <taxon>Ascoidea</taxon>
    </lineage>
</organism>
<keyword evidence="1" id="KW-0479">Metal-binding</keyword>
<protein>
    <submittedName>
        <fullName evidence="2">RraA-like protein</fullName>
    </submittedName>
</protein>
<dbReference type="CDD" id="cd16841">
    <property type="entry name" value="RraA_family"/>
    <property type="match status" value="1"/>
</dbReference>
<dbReference type="SUPFAM" id="SSF89562">
    <property type="entry name" value="RraA-like"/>
    <property type="match status" value="1"/>
</dbReference>
<dbReference type="GO" id="GO:0046872">
    <property type="term" value="F:metal ion binding"/>
    <property type="evidence" value="ECO:0007669"/>
    <property type="project" value="UniProtKB-KW"/>
</dbReference>
<evidence type="ECO:0000256" key="1">
    <source>
        <dbReference type="PIRSR" id="PIRSR605493-1"/>
    </source>
</evidence>
<accession>A0A1D2VF65</accession>
<name>A0A1D2VF65_9ASCO</name>
<dbReference type="OrthoDB" id="1476984at2759"/>
<dbReference type="Pfam" id="PF03737">
    <property type="entry name" value="RraA-like"/>
    <property type="match status" value="1"/>
</dbReference>
<sequence>MASQKFSLQESQKIIDFLSNYTPCDVSDALVKYGVKNGGYFPNLVQRSPTETNRKTVVGLAYTVLYAPLDDPRPAVKTNYIDSVSKNSIVTIALDKSLQVPTAPFTKCNNALYGGLMSTRAKYLKANGSVIFGRIRDINEHLNLNYPVFSYGLGSTAPKPVVKVVEIQKNLDILVSNYPDDTVQTINSNDIIIADQNGVVCLPANDEVLLNKVLNYIPKRVEADELVAEDIKNGVAAGVAQKARRGAIKLDDN</sequence>
<proteinExistence type="predicted"/>
<dbReference type="STRING" id="1344418.A0A1D2VF65"/>
<keyword evidence="1" id="KW-0460">Magnesium</keyword>
<dbReference type="PANTHER" id="PTHR33254">
    <property type="entry name" value="4-HYDROXY-4-METHYL-2-OXOGLUTARATE ALDOLASE 3-RELATED"/>
    <property type="match status" value="1"/>
</dbReference>
<dbReference type="GO" id="GO:0008948">
    <property type="term" value="F:oxaloacetate decarboxylase activity"/>
    <property type="evidence" value="ECO:0007669"/>
    <property type="project" value="TreeGrafter"/>
</dbReference>
<evidence type="ECO:0000313" key="3">
    <source>
        <dbReference type="Proteomes" id="UP000095038"/>
    </source>
</evidence>
<gene>
    <name evidence="2" type="ORF">ASCRUDRAFT_76337</name>
</gene>
<feature type="binding site" evidence="1">
    <location>
        <position position="136"/>
    </location>
    <ligand>
        <name>substrate</name>
    </ligand>
</feature>
<dbReference type="Gene3D" id="3.50.30.40">
    <property type="entry name" value="Ribonuclease E inhibitor RraA/RraA-like"/>
    <property type="match status" value="1"/>
</dbReference>
<feature type="binding site" evidence="1">
    <location>
        <begin position="114"/>
        <end position="117"/>
    </location>
    <ligand>
        <name>substrate</name>
    </ligand>
</feature>
<dbReference type="FunCoup" id="A0A1D2VF65">
    <property type="interactions" value="10"/>
</dbReference>
<reference evidence="3" key="1">
    <citation type="submission" date="2016-05" db="EMBL/GenBank/DDBJ databases">
        <title>Comparative genomics of biotechnologically important yeasts.</title>
        <authorList>
            <consortium name="DOE Joint Genome Institute"/>
            <person name="Riley R."/>
            <person name="Haridas S."/>
            <person name="Wolfe K.H."/>
            <person name="Lopes M.R."/>
            <person name="Hittinger C.T."/>
            <person name="Goker M."/>
            <person name="Salamov A."/>
            <person name="Wisecaver J."/>
            <person name="Long T.M."/>
            <person name="Aerts A.L."/>
            <person name="Barry K."/>
            <person name="Choi C."/>
            <person name="Clum A."/>
            <person name="Coughlan A.Y."/>
            <person name="Deshpande S."/>
            <person name="Douglass A.P."/>
            <person name="Hanson S.J."/>
            <person name="Klenk H.-P."/>
            <person name="Labutti K."/>
            <person name="Lapidus A."/>
            <person name="Lindquist E."/>
            <person name="Lipzen A."/>
            <person name="Meier-Kolthoff J.P."/>
            <person name="Ohm R.A."/>
            <person name="Otillar R.P."/>
            <person name="Pangilinan J."/>
            <person name="Peng Y."/>
            <person name="Rokas A."/>
            <person name="Rosa C.A."/>
            <person name="Scheuner C."/>
            <person name="Sibirny A.A."/>
            <person name="Slot J.C."/>
            <person name="Stielow J.B."/>
            <person name="Sun H."/>
            <person name="Kurtzman C.P."/>
            <person name="Blackwell M."/>
            <person name="Grigoriev I.V."/>
            <person name="Jeffries T.W."/>
        </authorList>
    </citation>
    <scope>NUCLEOTIDE SEQUENCE [LARGE SCALE GENOMIC DNA]</scope>
    <source>
        <strain evidence="3">DSM 1968</strain>
    </source>
</reference>
<dbReference type="GeneID" id="30967062"/>
<dbReference type="PANTHER" id="PTHR33254:SF28">
    <property type="entry name" value="4-HYDROXY-4-METHYL-2-OXOGLUTARATE ALDOLASE"/>
    <property type="match status" value="1"/>
</dbReference>
<evidence type="ECO:0000313" key="2">
    <source>
        <dbReference type="EMBL" id="ODV60328.1"/>
    </source>
</evidence>
<dbReference type="InParanoid" id="A0A1D2VF65"/>
<keyword evidence="3" id="KW-1185">Reference proteome</keyword>
<dbReference type="AlphaFoldDB" id="A0A1D2VF65"/>
<dbReference type="InterPro" id="IPR005493">
    <property type="entry name" value="RraA/RraA-like"/>
</dbReference>
<comment type="cofactor">
    <cofactor evidence="1">
        <name>Mg(2+)</name>
        <dbReference type="ChEBI" id="CHEBI:18420"/>
    </cofactor>
</comment>
<dbReference type="Proteomes" id="UP000095038">
    <property type="component" value="Unassembled WGS sequence"/>
</dbReference>
<dbReference type="RefSeq" id="XP_020046635.1">
    <property type="nucleotide sequence ID" value="XM_020193426.1"/>
</dbReference>
<dbReference type="InterPro" id="IPR036704">
    <property type="entry name" value="RraA/RraA-like_sf"/>
</dbReference>
<feature type="binding site" evidence="1">
    <location>
        <position position="137"/>
    </location>
    <ligand>
        <name>Mg(2+)</name>
        <dbReference type="ChEBI" id="CHEBI:18420"/>
    </ligand>
</feature>
<dbReference type="EMBL" id="KV454482">
    <property type="protein sequence ID" value="ODV60328.1"/>
    <property type="molecule type" value="Genomic_DNA"/>
</dbReference>
<dbReference type="GO" id="GO:0047443">
    <property type="term" value="F:4-hydroxy-4-methyl-2-oxoglutarate aldolase activity"/>
    <property type="evidence" value="ECO:0007669"/>
    <property type="project" value="TreeGrafter"/>
</dbReference>